<dbReference type="EMBL" id="HBET01015136">
    <property type="protein sequence ID" value="CAD8565894.1"/>
    <property type="molecule type" value="Transcribed_RNA"/>
</dbReference>
<sequence>MLGQQIGQPLQSPTSRLYSCRTPRMLAARRSLARGVAAASAGLARRVPRAACLSTSRPAADAETEKLDRVRDQLHQSLQARDKELAAEFGAEAPHEAWAMRLFEHQRTELLVPALHRWFEGDAAFEMDASTQAYLVGLTSHVLRRLSPEEAGDTAFRLMFYGVAPKEFVLGALRMGGPFVGKEIFGRFADSLTKATAMAVESGQAPPAAAEHISNTMTRLEAVDVSLDLLDQPLPHMERHWAAEGFEGKAVGGATGAGAKAHALECVPYIREIVTAQPDPDQEGASSSDRARVFWTACSLAHTQLLLGAFHATGDAAIITRICDGVVPWASALRDGDSSAGVSPSEPVESENSAKAMSVGVAGMCAQELIKQSRTHPVVFRAVAEAVSDLAEAVPAGAVRSRAAKDRLEALPHLLFQMASAAVQDERS</sequence>
<dbReference type="AlphaFoldDB" id="A0A7S0PCL4"/>
<evidence type="ECO:0000313" key="1">
    <source>
        <dbReference type="EMBL" id="CAD8565894.1"/>
    </source>
</evidence>
<organism evidence="1">
    <name type="scientific">Cafeteria roenbergensis</name>
    <name type="common">Marine flagellate</name>
    <dbReference type="NCBI Taxonomy" id="33653"/>
    <lineage>
        <taxon>Eukaryota</taxon>
        <taxon>Sar</taxon>
        <taxon>Stramenopiles</taxon>
        <taxon>Bigyra</taxon>
        <taxon>Opalozoa</taxon>
        <taxon>Bicosoecida</taxon>
        <taxon>Cafeteriaceae</taxon>
        <taxon>Cafeteria</taxon>
    </lineage>
</organism>
<proteinExistence type="predicted"/>
<reference evidence="1" key="1">
    <citation type="submission" date="2021-01" db="EMBL/GenBank/DDBJ databases">
        <authorList>
            <person name="Corre E."/>
            <person name="Pelletier E."/>
            <person name="Niang G."/>
            <person name="Scheremetjew M."/>
            <person name="Finn R."/>
            <person name="Kale V."/>
            <person name="Holt S."/>
            <person name="Cochrane G."/>
            <person name="Meng A."/>
            <person name="Brown T."/>
            <person name="Cohen L."/>
        </authorList>
    </citation>
    <scope>NUCLEOTIDE SEQUENCE</scope>
    <source>
        <strain evidence="1">E4-10</strain>
    </source>
</reference>
<gene>
    <name evidence="1" type="ORF">CROE0942_LOCUS10272</name>
</gene>
<accession>A0A7S0PCL4</accession>
<name>A0A7S0PCL4_CAFRO</name>
<protein>
    <submittedName>
        <fullName evidence="1">Uncharacterized protein</fullName>
    </submittedName>
</protein>